<comment type="caution">
    <text evidence="1">The sequence shown here is derived from an EMBL/GenBank/DDBJ whole genome shotgun (WGS) entry which is preliminary data.</text>
</comment>
<dbReference type="VEuPathDB" id="MicrosporidiaDB:EDEG_02333"/>
<gene>
    <name evidence="1" type="ORF">EDEG_02333</name>
</gene>
<name>J9DL53_EDHAE</name>
<protein>
    <submittedName>
        <fullName evidence="1">Uncharacterized protein</fullName>
    </submittedName>
</protein>
<dbReference type="InParanoid" id="J9DL53"/>
<sequence length="275" mass="31941">MKTKFSIFNKMLFIIYGNANINGKQKKKILQRDVLIYRTLKKQRMKRVVLNEWCFKRRLYKKDSRKRKPTLVISDENILNEHRDFSFDKNSGIFNGSGKVEDDKKIGSLDVCESGLKDDVVFLNVEGKNDNASDNVDINDVNMKEKANNDGLNKISDSFLVKLKKFDGCNSSNIVKFSDCNKNLQKNVKEENFLHCKNGENTDEFDILNHKIVFTKINMKNAIKARTKSDEICVDETKSSDVNDKLHNENEFLQPTGSKNSLMRTFFTKRYKHKN</sequence>
<accession>J9DL53</accession>
<dbReference type="AlphaFoldDB" id="J9DL53"/>
<organism evidence="1 2">
    <name type="scientific">Edhazardia aedis (strain USNM 41457)</name>
    <name type="common">Microsporidian parasite</name>
    <dbReference type="NCBI Taxonomy" id="1003232"/>
    <lineage>
        <taxon>Eukaryota</taxon>
        <taxon>Fungi</taxon>
        <taxon>Fungi incertae sedis</taxon>
        <taxon>Microsporidia</taxon>
        <taxon>Edhazardia</taxon>
    </lineage>
</organism>
<dbReference type="EMBL" id="AFBI03000040">
    <property type="protein sequence ID" value="EJW03325.1"/>
    <property type="molecule type" value="Genomic_DNA"/>
</dbReference>
<dbReference type="Proteomes" id="UP000003163">
    <property type="component" value="Unassembled WGS sequence"/>
</dbReference>
<reference evidence="2" key="2">
    <citation type="submission" date="2015-07" db="EMBL/GenBank/DDBJ databases">
        <title>Contrasting host-pathogen interactions and genome evolution in two generalist and specialist microsporidian pathogens of mosquitoes.</title>
        <authorList>
            <consortium name="The Broad Institute Genomics Platform"/>
            <consortium name="The Broad Institute Genome Sequencing Center for Infectious Disease"/>
            <person name="Cuomo C.A."/>
            <person name="Sanscrainte N.D."/>
            <person name="Goldberg J.M."/>
            <person name="Heiman D."/>
            <person name="Young S."/>
            <person name="Zeng Q."/>
            <person name="Becnel J.J."/>
            <person name="Birren B.W."/>
        </authorList>
    </citation>
    <scope>NUCLEOTIDE SEQUENCE [LARGE SCALE GENOMIC DNA]</scope>
    <source>
        <strain evidence="2">USNM 41457</strain>
    </source>
</reference>
<evidence type="ECO:0000313" key="2">
    <source>
        <dbReference type="Proteomes" id="UP000003163"/>
    </source>
</evidence>
<dbReference type="HOGENOM" id="CLU_1012035_0_0_1"/>
<proteinExistence type="predicted"/>
<reference evidence="1 2" key="1">
    <citation type="submission" date="2011-08" db="EMBL/GenBank/DDBJ databases">
        <authorList>
            <person name="Liu Z.J."/>
            <person name="Shi F.L."/>
            <person name="Lu J.Q."/>
            <person name="Li M."/>
            <person name="Wang Z.L."/>
        </authorList>
    </citation>
    <scope>NUCLEOTIDE SEQUENCE [LARGE SCALE GENOMIC DNA]</scope>
    <source>
        <strain evidence="1 2">USNM 41457</strain>
    </source>
</reference>
<evidence type="ECO:0000313" key="1">
    <source>
        <dbReference type="EMBL" id="EJW03325.1"/>
    </source>
</evidence>
<keyword evidence="2" id="KW-1185">Reference proteome</keyword>